<dbReference type="Proteomes" id="UP000288805">
    <property type="component" value="Unassembled WGS sequence"/>
</dbReference>
<sequence>MSFPRIFFNPKSIYSSPETTVVPFKPNSAPNLPADLTLELDSAPNFPADSTPEPDSATNLLANLTSKLQVYSRRKVVRDIETPMPSAHSQLTEPNPDPHDHNSGNTVTDTNPGVLNDLDVPIAFQKGVRSCSTHPIADFVFYERLSPQFRALTTNLSKVDIPRDIYKVLQHPNWKAAMHEEIKALEKNGTWELTELPLGKSTIKCKWIFNVKYKADGNIDKYKARLVAKGFMQTYGVDS</sequence>
<gene>
    <name evidence="3" type="primary">AtMg00820_96</name>
    <name evidence="3" type="ORF">CK203_052498</name>
</gene>
<dbReference type="Pfam" id="PF07727">
    <property type="entry name" value="RVT_2"/>
    <property type="match status" value="1"/>
</dbReference>
<feature type="region of interest" description="Disordered" evidence="1">
    <location>
        <begin position="85"/>
        <end position="112"/>
    </location>
</feature>
<evidence type="ECO:0000259" key="2">
    <source>
        <dbReference type="Pfam" id="PF07727"/>
    </source>
</evidence>
<feature type="compositionally biased region" description="Polar residues" evidence="1">
    <location>
        <begin position="103"/>
        <end position="112"/>
    </location>
</feature>
<protein>
    <submittedName>
        <fullName evidence="3">Putative mitochondrial protein</fullName>
    </submittedName>
</protein>
<accession>A0A438HC98</accession>
<comment type="caution">
    <text evidence="3">The sequence shown here is derived from an EMBL/GenBank/DDBJ whole genome shotgun (WGS) entry which is preliminary data.</text>
</comment>
<proteinExistence type="predicted"/>
<evidence type="ECO:0000256" key="1">
    <source>
        <dbReference type="SAM" id="MobiDB-lite"/>
    </source>
</evidence>
<feature type="domain" description="Reverse transcriptase Ty1/copia-type" evidence="2">
    <location>
        <begin position="188"/>
        <end position="238"/>
    </location>
</feature>
<organism evidence="3 4">
    <name type="scientific">Vitis vinifera</name>
    <name type="common">Grape</name>
    <dbReference type="NCBI Taxonomy" id="29760"/>
    <lineage>
        <taxon>Eukaryota</taxon>
        <taxon>Viridiplantae</taxon>
        <taxon>Streptophyta</taxon>
        <taxon>Embryophyta</taxon>
        <taxon>Tracheophyta</taxon>
        <taxon>Spermatophyta</taxon>
        <taxon>Magnoliopsida</taxon>
        <taxon>eudicotyledons</taxon>
        <taxon>Gunneridae</taxon>
        <taxon>Pentapetalae</taxon>
        <taxon>rosids</taxon>
        <taxon>Vitales</taxon>
        <taxon>Vitaceae</taxon>
        <taxon>Viteae</taxon>
        <taxon>Vitis</taxon>
    </lineage>
</organism>
<evidence type="ECO:0000313" key="4">
    <source>
        <dbReference type="Proteomes" id="UP000288805"/>
    </source>
</evidence>
<reference evidence="3 4" key="1">
    <citation type="journal article" date="2018" name="PLoS Genet.">
        <title>Population sequencing reveals clonal diversity and ancestral inbreeding in the grapevine cultivar Chardonnay.</title>
        <authorList>
            <person name="Roach M.J."/>
            <person name="Johnson D.L."/>
            <person name="Bohlmann J."/>
            <person name="van Vuuren H.J."/>
            <person name="Jones S.J."/>
            <person name="Pretorius I.S."/>
            <person name="Schmidt S.A."/>
            <person name="Borneman A.R."/>
        </authorList>
    </citation>
    <scope>NUCLEOTIDE SEQUENCE [LARGE SCALE GENOMIC DNA]</scope>
    <source>
        <strain evidence="4">cv. Chardonnay</strain>
        <tissue evidence="3">Leaf</tissue>
    </source>
</reference>
<evidence type="ECO:0000313" key="3">
    <source>
        <dbReference type="EMBL" id="RVW82098.1"/>
    </source>
</evidence>
<name>A0A438HC98_VITVI</name>
<dbReference type="AlphaFoldDB" id="A0A438HC98"/>
<dbReference type="EMBL" id="QGNW01000244">
    <property type="protein sequence ID" value="RVW82098.1"/>
    <property type="molecule type" value="Genomic_DNA"/>
</dbReference>
<dbReference type="InterPro" id="IPR013103">
    <property type="entry name" value="RVT_2"/>
</dbReference>